<reference evidence="1 2" key="1">
    <citation type="journal article" date="2020" name="bioRxiv">
        <title>Metabolic contributions of an alphaproteobacterial endosymbiont in the apicomplexan Cardiosporidium cionae.</title>
        <authorList>
            <person name="Hunter E.S."/>
            <person name="Paight C.J."/>
            <person name="Lane C.E."/>
        </authorList>
    </citation>
    <scope>NUCLEOTIDE SEQUENCE [LARGE SCALE GENOMIC DNA]</scope>
    <source>
        <strain evidence="1">ESH_2018</strain>
    </source>
</reference>
<dbReference type="EMBL" id="JADAQX010000005">
    <property type="protein sequence ID" value="KAF8823034.1"/>
    <property type="molecule type" value="Genomic_DNA"/>
</dbReference>
<proteinExistence type="predicted"/>
<dbReference type="Proteomes" id="UP000823046">
    <property type="component" value="Unassembled WGS sequence"/>
</dbReference>
<accession>A0ABQ7JGL8</accession>
<name>A0ABQ7JGL8_9APIC</name>
<keyword evidence="2" id="KW-1185">Reference proteome</keyword>
<organism evidence="1 2">
    <name type="scientific">Cardiosporidium cionae</name>
    <dbReference type="NCBI Taxonomy" id="476202"/>
    <lineage>
        <taxon>Eukaryota</taxon>
        <taxon>Sar</taxon>
        <taxon>Alveolata</taxon>
        <taxon>Apicomplexa</taxon>
        <taxon>Aconoidasida</taxon>
        <taxon>Nephromycida</taxon>
        <taxon>Cardiosporidium</taxon>
    </lineage>
</organism>
<comment type="caution">
    <text evidence="1">The sequence shown here is derived from an EMBL/GenBank/DDBJ whole genome shotgun (WGS) entry which is preliminary data.</text>
</comment>
<gene>
    <name evidence="1" type="ORF">IE077_001103</name>
</gene>
<evidence type="ECO:0000313" key="1">
    <source>
        <dbReference type="EMBL" id="KAF8823034.1"/>
    </source>
</evidence>
<sequence>MKMPVQWSICGLLSPGIFLSFALIGIFDAAWGPHTKVGYSMPLSVPSSNRLSTAFVSSIFPKRRFSIEGKSPVWMGNEKTPLPIHALPVAVAPLEMSSTTAESQMLKGFLRGHKNLFDDSSVNNGNIVYLLRGADASQRLLYPIEIETNRPFLMGADDALTMFHRNNEAMQFIKDAVLRDFPHLNQKESVKEIFNEDMIRFHRVLQYGVATGLTKGFMRPEVLEYNAKLYHEIGMNYNVLESGIRYLKEFYKGKIKASHWQEIFEPCWSYLYNSVAGMKHHRLSKYTEGNENLRNFEREPEIGTMTPLIVQLKNVDISDVHGFEKLIPAVRKILCVCLSEFPQDEQASVQEIITPFKESISKQS</sequence>
<evidence type="ECO:0000313" key="2">
    <source>
        <dbReference type="Proteomes" id="UP000823046"/>
    </source>
</evidence>
<protein>
    <submittedName>
        <fullName evidence="1">Uncharacterized protein</fullName>
    </submittedName>
</protein>